<dbReference type="Pfam" id="PF00443">
    <property type="entry name" value="UCH"/>
    <property type="match status" value="1"/>
</dbReference>
<dbReference type="GO" id="GO:0004843">
    <property type="term" value="F:cysteine-type deubiquitinase activity"/>
    <property type="evidence" value="ECO:0007669"/>
    <property type="project" value="InterPro"/>
</dbReference>
<name>A0A6J5UVC1_PRUAR</name>
<evidence type="ECO:0000313" key="3">
    <source>
        <dbReference type="Proteomes" id="UP000507222"/>
    </source>
</evidence>
<dbReference type="Proteomes" id="UP000507222">
    <property type="component" value="Unassembled WGS sequence"/>
</dbReference>
<proteinExistence type="predicted"/>
<dbReference type="AlphaFoldDB" id="A0A6J5UVC1"/>
<dbReference type="Gene3D" id="3.90.70.10">
    <property type="entry name" value="Cysteine proteinases"/>
    <property type="match status" value="1"/>
</dbReference>
<organism evidence="2 3">
    <name type="scientific">Prunus armeniaca</name>
    <name type="common">Apricot</name>
    <name type="synonym">Armeniaca vulgaris</name>
    <dbReference type="NCBI Taxonomy" id="36596"/>
    <lineage>
        <taxon>Eukaryota</taxon>
        <taxon>Viridiplantae</taxon>
        <taxon>Streptophyta</taxon>
        <taxon>Embryophyta</taxon>
        <taxon>Tracheophyta</taxon>
        <taxon>Spermatophyta</taxon>
        <taxon>Magnoliopsida</taxon>
        <taxon>eudicotyledons</taxon>
        <taxon>Gunneridae</taxon>
        <taxon>Pentapetalae</taxon>
        <taxon>rosids</taxon>
        <taxon>fabids</taxon>
        <taxon>Rosales</taxon>
        <taxon>Rosaceae</taxon>
        <taxon>Amygdaloideae</taxon>
        <taxon>Amygdaleae</taxon>
        <taxon>Prunus</taxon>
    </lineage>
</organism>
<evidence type="ECO:0000259" key="1">
    <source>
        <dbReference type="Pfam" id="PF00443"/>
    </source>
</evidence>
<dbReference type="InterPro" id="IPR001394">
    <property type="entry name" value="Peptidase_C19_UCH"/>
</dbReference>
<protein>
    <recommendedName>
        <fullName evidence="1">Peptidase C19 ubiquitin carboxyl-terminal hydrolase domain-containing protein</fullName>
    </recommendedName>
</protein>
<feature type="domain" description="Peptidase C19 ubiquitin carboxyl-terminal hydrolase" evidence="1">
    <location>
        <begin position="192"/>
        <end position="254"/>
    </location>
</feature>
<accession>A0A6J5UVC1</accession>
<reference evidence="2 3" key="1">
    <citation type="submission" date="2020-05" db="EMBL/GenBank/DDBJ databases">
        <authorList>
            <person name="Campoy J."/>
            <person name="Schneeberger K."/>
            <person name="Spophaly S."/>
        </authorList>
    </citation>
    <scope>NUCLEOTIDE SEQUENCE [LARGE SCALE GENOMIC DNA]</scope>
    <source>
        <strain evidence="2">PruArmRojPasFocal</strain>
    </source>
</reference>
<dbReference type="GO" id="GO:0016579">
    <property type="term" value="P:protein deubiquitination"/>
    <property type="evidence" value="ECO:0007669"/>
    <property type="project" value="InterPro"/>
</dbReference>
<dbReference type="EMBL" id="CAEKDK010000005">
    <property type="protein sequence ID" value="CAB4279155.1"/>
    <property type="molecule type" value="Genomic_DNA"/>
</dbReference>
<dbReference type="InterPro" id="IPR038765">
    <property type="entry name" value="Papain-like_cys_pep_sf"/>
</dbReference>
<evidence type="ECO:0000313" key="2">
    <source>
        <dbReference type="EMBL" id="CAB4279155.1"/>
    </source>
</evidence>
<sequence>MSSIDVFLFSSAPSGPQKTLILGFGSDFFHILPLHSQSSHRQNSVLFFRCFWDFQFGYVRKMSDSKLFVFGSLSEDKTMSLLQKQSPGKAEKHVEKNGLSKVQPLSSLNKQNEVEAVKVASDSLPASLTTPTETSLPLSNNKGGLSNQFPSLELHNREQNGRVDDLLASKVKAELQKCLNGPVTVSTVLLPRGLINSGNLCFLNATLRALLSCSPFVQLLQELRTRKVPKVGYPTLGAFAEFVSEFDMPSGSSSKNKDASVLETGRPFSPTMFEGILKIFTLDVPTSISGRPRHDHCEKI</sequence>
<dbReference type="SUPFAM" id="SSF54001">
    <property type="entry name" value="Cysteine proteinases"/>
    <property type="match status" value="1"/>
</dbReference>
<gene>
    <name evidence="2" type="ORF">CURHAP_LOCUS31284</name>
</gene>